<feature type="compositionally biased region" description="Acidic residues" evidence="1">
    <location>
        <begin position="109"/>
        <end position="119"/>
    </location>
</feature>
<keyword evidence="3" id="KW-1185">Reference proteome</keyword>
<dbReference type="Proteomes" id="UP000504636">
    <property type="component" value="Unplaced"/>
</dbReference>
<gene>
    <name evidence="2 4" type="ORF">BDZ99DRAFT_461783</name>
</gene>
<reference evidence="2 4" key="1">
    <citation type="journal article" date="2020" name="Stud. Mycol.">
        <title>101 Dothideomycetes genomes: a test case for predicting lifestyles and emergence of pathogens.</title>
        <authorList>
            <person name="Haridas S."/>
            <person name="Albert R."/>
            <person name="Binder M."/>
            <person name="Bloem J."/>
            <person name="Labutti K."/>
            <person name="Salamov A."/>
            <person name="Andreopoulos B."/>
            <person name="Baker S."/>
            <person name="Barry K."/>
            <person name="Bills G."/>
            <person name="Bluhm B."/>
            <person name="Cannon C."/>
            <person name="Castanera R."/>
            <person name="Culley D."/>
            <person name="Daum C."/>
            <person name="Ezra D."/>
            <person name="Gonzalez J."/>
            <person name="Henrissat B."/>
            <person name="Kuo A."/>
            <person name="Liang C."/>
            <person name="Lipzen A."/>
            <person name="Lutzoni F."/>
            <person name="Magnuson J."/>
            <person name="Mondo S."/>
            <person name="Nolan M."/>
            <person name="Ohm R."/>
            <person name="Pangilinan J."/>
            <person name="Park H.-J."/>
            <person name="Ramirez L."/>
            <person name="Alfaro M."/>
            <person name="Sun H."/>
            <person name="Tritt A."/>
            <person name="Yoshinaga Y."/>
            <person name="Zwiers L.-H."/>
            <person name="Turgeon B."/>
            <person name="Goodwin S."/>
            <person name="Spatafora J."/>
            <person name="Crous P."/>
            <person name="Grigoriev I."/>
        </authorList>
    </citation>
    <scope>NUCLEOTIDE SEQUENCE</scope>
    <source>
        <strain evidence="2 4">CBS 304.34</strain>
    </source>
</reference>
<evidence type="ECO:0000256" key="1">
    <source>
        <dbReference type="SAM" id="MobiDB-lite"/>
    </source>
</evidence>
<accession>A0A6A6YTA4</accession>
<organism evidence="2">
    <name type="scientific">Mytilinidion resinicola</name>
    <dbReference type="NCBI Taxonomy" id="574789"/>
    <lineage>
        <taxon>Eukaryota</taxon>
        <taxon>Fungi</taxon>
        <taxon>Dikarya</taxon>
        <taxon>Ascomycota</taxon>
        <taxon>Pezizomycotina</taxon>
        <taxon>Dothideomycetes</taxon>
        <taxon>Pleosporomycetidae</taxon>
        <taxon>Mytilinidiales</taxon>
        <taxon>Mytilinidiaceae</taxon>
        <taxon>Mytilinidion</taxon>
    </lineage>
</organism>
<name>A0A6A6YTA4_9PEZI</name>
<dbReference type="EMBL" id="MU003698">
    <property type="protein sequence ID" value="KAF2811798.1"/>
    <property type="molecule type" value="Genomic_DNA"/>
</dbReference>
<evidence type="ECO:0000313" key="2">
    <source>
        <dbReference type="EMBL" id="KAF2811798.1"/>
    </source>
</evidence>
<dbReference type="RefSeq" id="XP_033578762.1">
    <property type="nucleotide sequence ID" value="XM_033719697.1"/>
</dbReference>
<dbReference type="AlphaFoldDB" id="A0A6A6YTA4"/>
<dbReference type="GeneID" id="54460590"/>
<reference evidence="4" key="2">
    <citation type="submission" date="2020-04" db="EMBL/GenBank/DDBJ databases">
        <authorList>
            <consortium name="NCBI Genome Project"/>
        </authorList>
    </citation>
    <scope>NUCLEOTIDE SEQUENCE</scope>
    <source>
        <strain evidence="4">CBS 304.34</strain>
    </source>
</reference>
<sequence>MAQIRELDQKIKSDEEEVKRLMTSLELGKMRKTTLEEGFQADVKDQRTAQEEYNKIDIQVRREVEERIGEFKAWTRRLNQDDFEENPSNERNYQLCNEEMAAANEIADEMSNEAVDECSEEKVEEPSGEKVVNQSSEEVTS</sequence>
<reference evidence="4" key="3">
    <citation type="submission" date="2025-04" db="UniProtKB">
        <authorList>
            <consortium name="RefSeq"/>
        </authorList>
    </citation>
    <scope>IDENTIFICATION</scope>
    <source>
        <strain evidence="4">CBS 304.34</strain>
    </source>
</reference>
<feature type="region of interest" description="Disordered" evidence="1">
    <location>
        <begin position="109"/>
        <end position="141"/>
    </location>
</feature>
<protein>
    <submittedName>
        <fullName evidence="2 4">Uncharacterized protein</fullName>
    </submittedName>
</protein>
<evidence type="ECO:0000313" key="3">
    <source>
        <dbReference type="Proteomes" id="UP000504636"/>
    </source>
</evidence>
<feature type="compositionally biased region" description="Polar residues" evidence="1">
    <location>
        <begin position="132"/>
        <end position="141"/>
    </location>
</feature>
<proteinExistence type="predicted"/>
<evidence type="ECO:0000313" key="4">
    <source>
        <dbReference type="RefSeq" id="XP_033578762.1"/>
    </source>
</evidence>